<protein>
    <recommendedName>
        <fullName evidence="4">AIG1-type G domain-containing protein</fullName>
    </recommendedName>
</protein>
<evidence type="ECO:0000256" key="1">
    <source>
        <dbReference type="ARBA" id="ARBA00008535"/>
    </source>
</evidence>
<dbReference type="Proteomes" id="UP001591681">
    <property type="component" value="Unassembled WGS sequence"/>
</dbReference>
<evidence type="ECO:0000259" key="4">
    <source>
        <dbReference type="Pfam" id="PF04548"/>
    </source>
</evidence>
<sequence>MYHFSRDLASLTQDLQKTLYLKDRNPPCYRLLTNREYLDGEWKSKSEGIPSNAKISRWRFGNNDPDKKKKTILMVGETGTGKTTLINSMVTHILGVKFNDKMWFEITEEEEKSQAKSQTACITAYEINLDDSPTSYTIIDTPGYGDTAGRDEDKQTAKHLLELFTSYEGVQSINAIGLVVKASENRLTESQQYIFDAVISLFGHNVKNNIVIFITHSDGTFPENALNAVKEAQIPCATDTNGEPVYFSFNNTSAQHIGKEAKLSKIYEVYWSAREESMDKFLEFLHKMEGTNLRMTEDVIKNREALEACIVNLQQRVVKMEQEQNELKQIQAALQANKQKLDKNENFEFEVDEVIQTLKPIKEVLKTCEELATHCTNCKENCHFPRCTWVSKDGLWLCKVMKKGEKGDYQCTVCTKHCSYTDHVKDENMYINVIQKTKKTADKLRKEYEEAYGKDVDMKARIEEKLEQSKTGQAKLVWMRLMKRS</sequence>
<dbReference type="Pfam" id="PF04548">
    <property type="entry name" value="AIG1"/>
    <property type="match status" value="1"/>
</dbReference>
<name>A0ABD1IXY3_9TELE</name>
<dbReference type="PROSITE" id="PS00675">
    <property type="entry name" value="SIGMA54_INTERACT_1"/>
    <property type="match status" value="1"/>
</dbReference>
<feature type="coiled-coil region" evidence="3">
    <location>
        <begin position="303"/>
        <end position="344"/>
    </location>
</feature>
<evidence type="ECO:0000313" key="5">
    <source>
        <dbReference type="EMBL" id="KAL2079186.1"/>
    </source>
</evidence>
<reference evidence="5 6" key="1">
    <citation type="submission" date="2024-09" db="EMBL/GenBank/DDBJ databases">
        <title>A chromosome-level genome assembly of Gray's grenadier anchovy, Coilia grayii.</title>
        <authorList>
            <person name="Fu Z."/>
        </authorList>
    </citation>
    <scope>NUCLEOTIDE SEQUENCE [LARGE SCALE GENOMIC DNA]</scope>
    <source>
        <strain evidence="5">G4</strain>
        <tissue evidence="5">Muscle</tissue>
    </source>
</reference>
<dbReference type="PANTHER" id="PTHR32046">
    <property type="entry name" value="G DOMAIN-CONTAINING PROTEIN"/>
    <property type="match status" value="1"/>
</dbReference>
<dbReference type="PANTHER" id="PTHR32046:SF11">
    <property type="entry name" value="IMMUNE-ASSOCIATED NUCLEOTIDE-BINDING PROTEIN 10-LIKE"/>
    <property type="match status" value="1"/>
</dbReference>
<dbReference type="Gene3D" id="3.40.50.300">
    <property type="entry name" value="P-loop containing nucleotide triphosphate hydrolases"/>
    <property type="match status" value="1"/>
</dbReference>
<keyword evidence="2" id="KW-0547">Nucleotide-binding</keyword>
<comment type="similarity">
    <text evidence="1">Belongs to the TRAFAC class TrmE-Era-EngA-EngB-Septin-like GTPase superfamily. AIG1/Toc34/Toc159-like paraseptin GTPase family. IAN subfamily.</text>
</comment>
<evidence type="ECO:0000256" key="2">
    <source>
        <dbReference type="ARBA" id="ARBA00022741"/>
    </source>
</evidence>
<gene>
    <name evidence="5" type="ORF">ACEWY4_024930</name>
</gene>
<evidence type="ECO:0000256" key="3">
    <source>
        <dbReference type="SAM" id="Coils"/>
    </source>
</evidence>
<dbReference type="EMBL" id="JBHFQA010000022">
    <property type="protein sequence ID" value="KAL2079186.1"/>
    <property type="molecule type" value="Genomic_DNA"/>
</dbReference>
<dbReference type="SUPFAM" id="SSF52540">
    <property type="entry name" value="P-loop containing nucleoside triphosphate hydrolases"/>
    <property type="match status" value="1"/>
</dbReference>
<keyword evidence="6" id="KW-1185">Reference proteome</keyword>
<evidence type="ECO:0000313" key="6">
    <source>
        <dbReference type="Proteomes" id="UP001591681"/>
    </source>
</evidence>
<accession>A0ABD1IXY3</accession>
<dbReference type="InterPro" id="IPR025662">
    <property type="entry name" value="Sigma_54_int_dom_ATP-bd_1"/>
</dbReference>
<dbReference type="AlphaFoldDB" id="A0ABD1IXY3"/>
<proteinExistence type="inferred from homology"/>
<feature type="domain" description="AIG1-type G" evidence="4">
    <location>
        <begin position="70"/>
        <end position="235"/>
    </location>
</feature>
<comment type="caution">
    <text evidence="5">The sequence shown here is derived from an EMBL/GenBank/DDBJ whole genome shotgun (WGS) entry which is preliminary data.</text>
</comment>
<dbReference type="InterPro" id="IPR006703">
    <property type="entry name" value="G_AIG1"/>
</dbReference>
<dbReference type="GO" id="GO:0000166">
    <property type="term" value="F:nucleotide binding"/>
    <property type="evidence" value="ECO:0007669"/>
    <property type="project" value="UniProtKB-KW"/>
</dbReference>
<organism evidence="5 6">
    <name type="scientific">Coilia grayii</name>
    <name type="common">Gray's grenadier anchovy</name>
    <dbReference type="NCBI Taxonomy" id="363190"/>
    <lineage>
        <taxon>Eukaryota</taxon>
        <taxon>Metazoa</taxon>
        <taxon>Chordata</taxon>
        <taxon>Craniata</taxon>
        <taxon>Vertebrata</taxon>
        <taxon>Euteleostomi</taxon>
        <taxon>Actinopterygii</taxon>
        <taxon>Neopterygii</taxon>
        <taxon>Teleostei</taxon>
        <taxon>Clupei</taxon>
        <taxon>Clupeiformes</taxon>
        <taxon>Clupeoidei</taxon>
        <taxon>Engraulidae</taxon>
        <taxon>Coilinae</taxon>
        <taxon>Coilia</taxon>
    </lineage>
</organism>
<dbReference type="InterPro" id="IPR027417">
    <property type="entry name" value="P-loop_NTPase"/>
</dbReference>
<keyword evidence="3" id="KW-0175">Coiled coil</keyword>